<keyword evidence="5" id="KW-0430">Lectin</keyword>
<dbReference type="InterPro" id="IPR016187">
    <property type="entry name" value="CTDL_fold"/>
</dbReference>
<feature type="chain" id="PRO_5041728712" evidence="8">
    <location>
        <begin position="22"/>
        <end position="157"/>
    </location>
</feature>
<dbReference type="InterPro" id="IPR050111">
    <property type="entry name" value="C-type_lectin/snaclec_domain"/>
</dbReference>
<dbReference type="SMART" id="SM00034">
    <property type="entry name" value="CLECT"/>
    <property type="match status" value="1"/>
</dbReference>
<evidence type="ECO:0000256" key="4">
    <source>
        <dbReference type="ARBA" id="ARBA00022723"/>
    </source>
</evidence>
<dbReference type="GeneID" id="129335996"/>
<evidence type="ECO:0000313" key="11">
    <source>
        <dbReference type="RefSeq" id="XP_054844914.1"/>
    </source>
</evidence>
<gene>
    <name evidence="11" type="primary">LOC129335996</name>
</gene>
<evidence type="ECO:0000256" key="7">
    <source>
        <dbReference type="ARBA" id="ARBA00023157"/>
    </source>
</evidence>
<feature type="signal peptide" evidence="8">
    <location>
        <begin position="1"/>
        <end position="21"/>
    </location>
</feature>
<evidence type="ECO:0000313" key="10">
    <source>
        <dbReference type="Proteomes" id="UP001190640"/>
    </source>
</evidence>
<dbReference type="InterPro" id="IPR018378">
    <property type="entry name" value="C-type_lectin_CS"/>
</dbReference>
<proteinExistence type="inferred from homology"/>
<dbReference type="KEGG" id="emc:129335996"/>
<dbReference type="AlphaFoldDB" id="A0AA97JXZ3"/>
<comment type="similarity">
    <text evidence="2">Belongs to the true venom lectin family.</text>
</comment>
<dbReference type="RefSeq" id="XP_054844914.1">
    <property type="nucleotide sequence ID" value="XM_054988939.1"/>
</dbReference>
<dbReference type="Pfam" id="PF00059">
    <property type="entry name" value="Lectin_C"/>
    <property type="match status" value="1"/>
</dbReference>
<keyword evidence="7" id="KW-1015">Disulfide bond</keyword>
<dbReference type="PRINTS" id="PR01504">
    <property type="entry name" value="PNCREATITSAP"/>
</dbReference>
<keyword evidence="3" id="KW-0964">Secreted</keyword>
<dbReference type="SUPFAM" id="SSF56436">
    <property type="entry name" value="C-type lectin-like"/>
    <property type="match status" value="1"/>
</dbReference>
<dbReference type="InterPro" id="IPR001304">
    <property type="entry name" value="C-type_lectin-like"/>
</dbReference>
<dbReference type="PROSITE" id="PS50041">
    <property type="entry name" value="C_TYPE_LECTIN_2"/>
    <property type="match status" value="1"/>
</dbReference>
<keyword evidence="10" id="KW-1185">Reference proteome</keyword>
<accession>A0AA97JXZ3</accession>
<dbReference type="Proteomes" id="UP001190640">
    <property type="component" value="Chromosome 9"/>
</dbReference>
<dbReference type="PANTHER" id="PTHR22803">
    <property type="entry name" value="MANNOSE, PHOSPHOLIPASE, LECTIN RECEPTOR RELATED"/>
    <property type="match status" value="1"/>
</dbReference>
<reference evidence="11" key="1">
    <citation type="submission" date="2025-08" db="UniProtKB">
        <authorList>
            <consortium name="RefSeq"/>
        </authorList>
    </citation>
    <scope>IDENTIFICATION</scope>
    <source>
        <tissue evidence="11">Blood</tissue>
    </source>
</reference>
<evidence type="ECO:0000259" key="9">
    <source>
        <dbReference type="PROSITE" id="PS50041"/>
    </source>
</evidence>
<evidence type="ECO:0000256" key="2">
    <source>
        <dbReference type="ARBA" id="ARBA00006250"/>
    </source>
</evidence>
<comment type="subcellular location">
    <subcellularLocation>
        <location evidence="1">Secreted</location>
    </subcellularLocation>
</comment>
<dbReference type="GO" id="GO:0046872">
    <property type="term" value="F:metal ion binding"/>
    <property type="evidence" value="ECO:0007669"/>
    <property type="project" value="UniProtKB-KW"/>
</dbReference>
<dbReference type="GO" id="GO:0030246">
    <property type="term" value="F:carbohydrate binding"/>
    <property type="evidence" value="ECO:0007669"/>
    <property type="project" value="UniProtKB-KW"/>
</dbReference>
<keyword evidence="6" id="KW-0106">Calcium</keyword>
<evidence type="ECO:0000256" key="3">
    <source>
        <dbReference type="ARBA" id="ARBA00022525"/>
    </source>
</evidence>
<feature type="domain" description="C-type lectin" evidence="9">
    <location>
        <begin position="31"/>
        <end position="154"/>
    </location>
</feature>
<keyword evidence="4" id="KW-0479">Metal-binding</keyword>
<keyword evidence="8" id="KW-0732">Signal</keyword>
<sequence length="157" mass="17885">MGLLSCLSLAFLGLLIAGAEGSSCPSGWLFYQGSCYGLFHDRVTWAEAEIDCQSQGRNGHLASIASQAEGMVLAKHIMAYQKGCVNVWIGLFDYHKNGRWRWSDRSLVNYKAWFTNMPDNFQQSGEYCVELWCQAGYVRWNDVVCKEERPYICKFDL</sequence>
<evidence type="ECO:0000256" key="5">
    <source>
        <dbReference type="ARBA" id="ARBA00022734"/>
    </source>
</evidence>
<dbReference type="Gene3D" id="3.10.100.10">
    <property type="entry name" value="Mannose-Binding Protein A, subunit A"/>
    <property type="match status" value="1"/>
</dbReference>
<organism evidence="10 11">
    <name type="scientific">Eublepharis macularius</name>
    <name type="common">Leopard gecko</name>
    <name type="synonym">Cyrtodactylus macularius</name>
    <dbReference type="NCBI Taxonomy" id="481883"/>
    <lineage>
        <taxon>Eukaryota</taxon>
        <taxon>Metazoa</taxon>
        <taxon>Chordata</taxon>
        <taxon>Craniata</taxon>
        <taxon>Vertebrata</taxon>
        <taxon>Euteleostomi</taxon>
        <taxon>Lepidosauria</taxon>
        <taxon>Squamata</taxon>
        <taxon>Bifurcata</taxon>
        <taxon>Gekkota</taxon>
        <taxon>Eublepharidae</taxon>
        <taxon>Eublepharinae</taxon>
        <taxon>Eublepharis</taxon>
    </lineage>
</organism>
<evidence type="ECO:0000256" key="1">
    <source>
        <dbReference type="ARBA" id="ARBA00004613"/>
    </source>
</evidence>
<dbReference type="FunFam" id="3.10.100.10:FF:000015">
    <property type="entry name" value="C-type lectin Cal"/>
    <property type="match status" value="1"/>
</dbReference>
<dbReference type="PROSITE" id="PS00615">
    <property type="entry name" value="C_TYPE_LECTIN_1"/>
    <property type="match status" value="1"/>
</dbReference>
<evidence type="ECO:0000256" key="8">
    <source>
        <dbReference type="SAM" id="SignalP"/>
    </source>
</evidence>
<evidence type="ECO:0000256" key="6">
    <source>
        <dbReference type="ARBA" id="ARBA00022837"/>
    </source>
</evidence>
<dbReference type="GO" id="GO:0005576">
    <property type="term" value="C:extracellular region"/>
    <property type="evidence" value="ECO:0007669"/>
    <property type="project" value="UniProtKB-SubCell"/>
</dbReference>
<dbReference type="InterPro" id="IPR016186">
    <property type="entry name" value="C-type_lectin-like/link_sf"/>
</dbReference>
<name>A0AA97JXZ3_EUBMA</name>
<protein>
    <submittedName>
        <fullName evidence="11">C-type lectin-like</fullName>
    </submittedName>
</protein>